<gene>
    <name evidence="3" type="ORF">COU28_04455</name>
</gene>
<dbReference type="SUPFAM" id="SSF49464">
    <property type="entry name" value="Carboxypeptidase regulatory domain-like"/>
    <property type="match status" value="1"/>
</dbReference>
<reference evidence="4" key="1">
    <citation type="submission" date="2017-09" db="EMBL/GenBank/DDBJ databases">
        <title>Depth-based differentiation of microbial function through sediment-hosted aquifers and enrichment of novel symbionts in the deep terrestrial subsurface.</title>
        <authorList>
            <person name="Probst A.J."/>
            <person name="Ladd B."/>
            <person name="Jarett J.K."/>
            <person name="Geller-Mcgrath D.E."/>
            <person name="Sieber C.M.K."/>
            <person name="Emerson J.B."/>
            <person name="Anantharaman K."/>
            <person name="Thomas B.C."/>
            <person name="Malmstrom R."/>
            <person name="Stieglmeier M."/>
            <person name="Klingl A."/>
            <person name="Woyke T."/>
            <person name="Ryan C.M."/>
            <person name="Banfield J.F."/>
        </authorList>
    </citation>
    <scope>NUCLEOTIDE SEQUENCE [LARGE SCALE GENOMIC DNA]</scope>
</reference>
<dbReference type="InterPro" id="IPR013783">
    <property type="entry name" value="Ig-like_fold"/>
</dbReference>
<dbReference type="Proteomes" id="UP000230852">
    <property type="component" value="Unassembled WGS sequence"/>
</dbReference>
<dbReference type="Gene3D" id="2.60.40.10">
    <property type="entry name" value="Immunoglobulins"/>
    <property type="match status" value="1"/>
</dbReference>
<evidence type="ECO:0000259" key="2">
    <source>
        <dbReference type="Pfam" id="PF13205"/>
    </source>
</evidence>
<accession>A0A2H0TXJ4</accession>
<protein>
    <recommendedName>
        <fullName evidence="2">SbsA Ig-like domain-containing protein</fullName>
    </recommendedName>
</protein>
<dbReference type="GO" id="GO:0030246">
    <property type="term" value="F:carbohydrate binding"/>
    <property type="evidence" value="ECO:0007669"/>
    <property type="project" value="InterPro"/>
</dbReference>
<keyword evidence="1" id="KW-0732">Signal</keyword>
<comment type="caution">
    <text evidence="3">The sequence shown here is derived from an EMBL/GenBank/DDBJ whole genome shotgun (WGS) entry which is preliminary data.</text>
</comment>
<evidence type="ECO:0000313" key="4">
    <source>
        <dbReference type="Proteomes" id="UP000230852"/>
    </source>
</evidence>
<dbReference type="InterPro" id="IPR008969">
    <property type="entry name" value="CarboxyPept-like_regulatory"/>
</dbReference>
<dbReference type="Gene3D" id="2.60.40.1120">
    <property type="entry name" value="Carboxypeptidase-like, regulatory domain"/>
    <property type="match status" value="2"/>
</dbReference>
<name>A0A2H0TXJ4_9BACT</name>
<dbReference type="EMBL" id="PFBU01000084">
    <property type="protein sequence ID" value="PIR77931.1"/>
    <property type="molecule type" value="Genomic_DNA"/>
</dbReference>
<feature type="non-terminal residue" evidence="3">
    <location>
        <position position="1291"/>
    </location>
</feature>
<evidence type="ECO:0000256" key="1">
    <source>
        <dbReference type="ARBA" id="ARBA00022729"/>
    </source>
</evidence>
<dbReference type="InterPro" id="IPR013784">
    <property type="entry name" value="Carb-bd-like_fold"/>
</dbReference>
<dbReference type="Gene3D" id="2.60.40.1220">
    <property type="match status" value="1"/>
</dbReference>
<proteinExistence type="predicted"/>
<sequence>MALQGGQQDDMRFFHTSSGVADVSAPTIVGMNPASSTTDVQLSLAAVVVHFSKDIDQSTLNNTNVKYFADINASSALDGGETPLATTSYQYDAMQKTLFIGQPQLLTTSTQYCVEFTTGVKDTLGNALSASDQCFTTTAQAYVATAPTIMSVDADNFMAWVQYDQPISAVTAVAKSNYTMLCGTNQLNTSAMTFVYRPEANAVEIQGHGCATGSVLTVTVTGVKDISGMETIVANGTTNVGKVTVQNSDTTGGIVGGFDKPDFNNTNFGNFWENPTRCAPNTTIKGKASRWMCELSVPAAVSVGATSTLIITVPSGFDITSTTIPSGTTSFLNADLNGPGPGITTITSMTTNTVANTITLVLTQSGSAMNANDHIQFEFEGVVNSSIEGSNSASIVVKDASGVKQGQTITTAPFTIGAGGAYSLSGTVCKAASSGGACGAAAALVGVKVFIDSPQSGHQEATTDGSGNYTFTSLSAGQYNVGIFVNASQSTGGGNNFQSVTINGGNATHVDFKKVDVSSTGKTLTVNVSGPINTDLDVFCSAPNSSGFSAPVMQMLTTDGAGAGTVDLKLQPNTTYQCGIGPHIPFDTFSSGGPPSVPDFTFMPPAPKMVHVDNVDLSTSFVLITASNQVIGQVVGTDGTTGIANVFVDARPVGCFDTATGALKDCNGGFAKSKSDGTFVLNVTEGTYILSACAPGMPCSSDVEVTVKANTGASDNNATADVYANGTLLTSVAGQTIKMSKSSLTISGQVQDENSTAMQYAFVHAQQIDPNVTHTCSSFTPLGGDTGSPTDAQGNYTLYVSAGTWRVEAFAGTYGQVNCSIVTVGSSSLTGQNIAATTSDFATIRGTVTKNASPVQGANVNCFGSSGGNQTMSGSDGIYSMKVKLGTYSCDGFIPGAGPLTRVTGVDTSGGTDALGTDLSMGNPGTISIDLGSTITNAFCDARNQYGFGNGTSQNNNGVYTINVPADDYTVRCGNPDIGEVGTTSTTLLAGGANSITFTAPTLYQVTGRITDGSSNLQGASITLTDKSNARIVFKQSDATPDSNANVTVSVPAGTYSVTASKSGYVDSAAPQTLTVSATGTFTIRSLTKASAVVAITVQSNSSNYTGNAKVVATKSDGKVVTADVDKTTPSGANVSMSLTNGTWSIRAFADNGKTVASASTVTVTNNSTASPSTLTLDLSTDIGSGFTSTQLKPQQQSMIPSNGGLFKDPNISSNFELNIPSGALSTSDATAGTIETKNDPTLAISTPGKQFVGSTAIEITPTNSSGQKISDISSAATIVMPFDPTAIPSG</sequence>
<dbReference type="InterPro" id="IPR032812">
    <property type="entry name" value="SbsA_Ig"/>
</dbReference>
<dbReference type="Pfam" id="PF13205">
    <property type="entry name" value="Big_5"/>
    <property type="match status" value="1"/>
</dbReference>
<dbReference type="InterPro" id="IPR014755">
    <property type="entry name" value="Cu-Rt/internalin_Ig-like"/>
</dbReference>
<feature type="domain" description="SbsA Ig-like" evidence="2">
    <location>
        <begin position="22"/>
        <end position="137"/>
    </location>
</feature>
<evidence type="ECO:0000313" key="3">
    <source>
        <dbReference type="EMBL" id="PIR77931.1"/>
    </source>
</evidence>
<dbReference type="SUPFAM" id="SSF49452">
    <property type="entry name" value="Starch-binding domain-like"/>
    <property type="match status" value="3"/>
</dbReference>
<organism evidence="3 4">
    <name type="scientific">Candidatus Magasanikbacteria bacterium CG10_big_fil_rev_8_21_14_0_10_36_16</name>
    <dbReference type="NCBI Taxonomy" id="1974645"/>
    <lineage>
        <taxon>Bacteria</taxon>
        <taxon>Candidatus Magasanikiibacteriota</taxon>
    </lineage>
</organism>